<protein>
    <submittedName>
        <fullName evidence="1">Uncharacterized protein</fullName>
    </submittedName>
</protein>
<dbReference type="EMBL" id="JACDUR010000004">
    <property type="protein sequence ID" value="MBA2893142.1"/>
    <property type="molecule type" value="Genomic_DNA"/>
</dbReference>
<proteinExistence type="predicted"/>
<organism evidence="1 2">
    <name type="scientific">Nonomuraea soli</name>
    <dbReference type="NCBI Taxonomy" id="1032476"/>
    <lineage>
        <taxon>Bacteria</taxon>
        <taxon>Bacillati</taxon>
        <taxon>Actinomycetota</taxon>
        <taxon>Actinomycetes</taxon>
        <taxon>Streptosporangiales</taxon>
        <taxon>Streptosporangiaceae</taxon>
        <taxon>Nonomuraea</taxon>
    </lineage>
</organism>
<dbReference type="AlphaFoldDB" id="A0A7W0CL13"/>
<gene>
    <name evidence="1" type="ORF">HNR30_004496</name>
</gene>
<evidence type="ECO:0000313" key="2">
    <source>
        <dbReference type="Proteomes" id="UP000530928"/>
    </source>
</evidence>
<reference evidence="1 2" key="1">
    <citation type="submission" date="2020-07" db="EMBL/GenBank/DDBJ databases">
        <title>Genomic Encyclopedia of Type Strains, Phase IV (KMG-IV): sequencing the most valuable type-strain genomes for metagenomic binning, comparative biology and taxonomic classification.</title>
        <authorList>
            <person name="Goeker M."/>
        </authorList>
    </citation>
    <scope>NUCLEOTIDE SEQUENCE [LARGE SCALE GENOMIC DNA]</scope>
    <source>
        <strain evidence="1 2">DSM 45533</strain>
    </source>
</reference>
<accession>A0A7W0CL13</accession>
<name>A0A7W0CL13_9ACTN</name>
<dbReference type="Proteomes" id="UP000530928">
    <property type="component" value="Unassembled WGS sequence"/>
</dbReference>
<comment type="caution">
    <text evidence="1">The sequence shown here is derived from an EMBL/GenBank/DDBJ whole genome shotgun (WGS) entry which is preliminary data.</text>
</comment>
<keyword evidence="2" id="KW-1185">Reference proteome</keyword>
<evidence type="ECO:0000313" key="1">
    <source>
        <dbReference type="EMBL" id="MBA2893142.1"/>
    </source>
</evidence>
<sequence length="167" mass="17586">MLTTALGAAWLLLAPVALWFLIRGRALARVAAVLGLGLLEAGTIALTPAHPAPTEVVASPVAPAVQPAPAVCAERRPVPSHARIAGSHLTLAWKAASDECDTALVMLRHKGRKLRVWVHEGPLDGHHPGVRTAPVRVTGGQATVRLAVDLPPRTRTLDGRSDEVIPH</sequence>
<dbReference type="RefSeq" id="WP_181611838.1">
    <property type="nucleotide sequence ID" value="NZ_BAABAM010000003.1"/>
</dbReference>